<gene>
    <name evidence="1" type="ORF">FRZ06_17805</name>
</gene>
<evidence type="ECO:0000313" key="2">
    <source>
        <dbReference type="Proteomes" id="UP000594014"/>
    </source>
</evidence>
<keyword evidence="1" id="KW-0067">ATP-binding</keyword>
<reference evidence="1" key="1">
    <citation type="submission" date="2019-08" db="EMBL/GenBank/DDBJ databases">
        <title>Genome sequence of Clostridiales bacterium MT110.</title>
        <authorList>
            <person name="Cao J."/>
        </authorList>
    </citation>
    <scope>NUCLEOTIDE SEQUENCE</scope>
    <source>
        <strain evidence="1">MT110</strain>
    </source>
</reference>
<dbReference type="EMBL" id="CP042469">
    <property type="protein sequence ID" value="QOX65066.1"/>
    <property type="molecule type" value="Genomic_DNA"/>
</dbReference>
<proteinExistence type="predicted"/>
<keyword evidence="2" id="KW-1185">Reference proteome</keyword>
<protein>
    <submittedName>
        <fullName evidence="1">ABC transporter ATP-binding protein</fullName>
    </submittedName>
</protein>
<organism evidence="1 2">
    <name type="scientific">Anoxybacterium hadale</name>
    <dbReference type="NCBI Taxonomy" id="3408580"/>
    <lineage>
        <taxon>Bacteria</taxon>
        <taxon>Bacillati</taxon>
        <taxon>Bacillota</taxon>
        <taxon>Clostridia</taxon>
        <taxon>Peptostreptococcales</taxon>
        <taxon>Anaerovoracaceae</taxon>
        <taxon>Anoxybacterium</taxon>
    </lineage>
</organism>
<accession>A0ACD1AF15</accession>
<evidence type="ECO:0000313" key="1">
    <source>
        <dbReference type="EMBL" id="QOX65066.1"/>
    </source>
</evidence>
<sequence>MTEYAIEVNDVTMRYNLAREKVDSLKEYFVRNIKKNNQRDEFYAVKNVSFKIEKGDSFAIVGSNGSGKSTLLKMIAGIYKPTQGNIIVRGTIAPMIELGAGFDSDLTAAENVFLNGAVLGYSRAYMKQYYEGIIDFAELWEFVDVPVKNYSSGMKARLGFSIATAVQPDILIVDEILSVGDANFRKKCEQRMGEMKDRGTTMILVSHSMEQVLKTCNKAMWINKGDMMCIGDVEEVQKYYSASI</sequence>
<name>A0ACD1AF15_9FIRM</name>
<keyword evidence="1" id="KW-0547">Nucleotide-binding</keyword>
<dbReference type="Proteomes" id="UP000594014">
    <property type="component" value="Chromosome"/>
</dbReference>